<dbReference type="AlphaFoldDB" id="A0A9W7LGY2"/>
<feature type="transmembrane region" description="Helical" evidence="2">
    <location>
        <begin position="362"/>
        <end position="385"/>
    </location>
</feature>
<keyword evidence="2" id="KW-0472">Membrane</keyword>
<sequence>MFILFLTTMLIFFDPTQSTQTFYPEVPQKNWTRWSSIMGTWSAAGNYKAGDYNIEVHAIAHMTCDSLGNYRRTGLCNKTCDAINDNEVCVNTKFDPHWSPKGPTFEFECADIAANTTKVEGGEAAMYMSFGASFTSSKDSNIANTGGFVGPYSILLPDTDEIDGEKQSVTHLRYVKSLSSDLLKQPLNYNLSTDDGGFDRMFGQVALENTINIQTAESTEDIYADYVGKDCTHGDVAELIVLPLIEFRDNGAGQSPGVLFKYQLLVDIQQTDDKYKPLLKFLFDRLSAESHSPVSGPFCANGKTYGYMFDLTFDSEDNDKKATFVSGCLEGHECVPTHLEGCQQCGNPEIYEEPVTTINLEIVIYLAIATALLLLTLCIMSCYICRIKRQMKETTEMTGLRSLVGGGGGPLLEDNRSTTGEFDGDKGVYGELDS</sequence>
<keyword evidence="5" id="KW-1185">Reference proteome</keyword>
<feature type="chain" id="PRO_5040720916" evidence="3">
    <location>
        <begin position="19"/>
        <end position="434"/>
    </location>
</feature>
<dbReference type="Proteomes" id="UP001165065">
    <property type="component" value="Unassembled WGS sequence"/>
</dbReference>
<name>A0A9W7LGY2_9STRA</name>
<evidence type="ECO:0000256" key="2">
    <source>
        <dbReference type="SAM" id="Phobius"/>
    </source>
</evidence>
<comment type="caution">
    <text evidence="4">The sequence shown here is derived from an EMBL/GenBank/DDBJ whole genome shotgun (WGS) entry which is preliminary data.</text>
</comment>
<organism evidence="4 5">
    <name type="scientific">Triparma columacea</name>
    <dbReference type="NCBI Taxonomy" id="722753"/>
    <lineage>
        <taxon>Eukaryota</taxon>
        <taxon>Sar</taxon>
        <taxon>Stramenopiles</taxon>
        <taxon>Ochrophyta</taxon>
        <taxon>Bolidophyceae</taxon>
        <taxon>Parmales</taxon>
        <taxon>Triparmaceae</taxon>
        <taxon>Triparma</taxon>
    </lineage>
</organism>
<accession>A0A9W7LGY2</accession>
<feature type="region of interest" description="Disordered" evidence="1">
    <location>
        <begin position="408"/>
        <end position="434"/>
    </location>
</feature>
<evidence type="ECO:0000313" key="5">
    <source>
        <dbReference type="Proteomes" id="UP001165065"/>
    </source>
</evidence>
<feature type="signal peptide" evidence="3">
    <location>
        <begin position="1"/>
        <end position="18"/>
    </location>
</feature>
<keyword evidence="2" id="KW-0812">Transmembrane</keyword>
<dbReference type="OrthoDB" id="192268at2759"/>
<evidence type="ECO:0000256" key="3">
    <source>
        <dbReference type="SAM" id="SignalP"/>
    </source>
</evidence>
<protein>
    <submittedName>
        <fullName evidence="4">Uncharacterized protein</fullName>
    </submittedName>
</protein>
<keyword evidence="3" id="KW-0732">Signal</keyword>
<evidence type="ECO:0000313" key="4">
    <source>
        <dbReference type="EMBL" id="GMI49077.1"/>
    </source>
</evidence>
<keyword evidence="2" id="KW-1133">Transmembrane helix</keyword>
<gene>
    <name evidence="4" type="ORF">TrCOL_g3735</name>
</gene>
<reference evidence="5" key="1">
    <citation type="journal article" date="2023" name="Commun. Biol.">
        <title>Genome analysis of Parmales, the sister group of diatoms, reveals the evolutionary specialization of diatoms from phago-mixotrophs to photoautotrophs.</title>
        <authorList>
            <person name="Ban H."/>
            <person name="Sato S."/>
            <person name="Yoshikawa S."/>
            <person name="Yamada K."/>
            <person name="Nakamura Y."/>
            <person name="Ichinomiya M."/>
            <person name="Sato N."/>
            <person name="Blanc-Mathieu R."/>
            <person name="Endo H."/>
            <person name="Kuwata A."/>
            <person name="Ogata H."/>
        </authorList>
    </citation>
    <scope>NUCLEOTIDE SEQUENCE [LARGE SCALE GENOMIC DNA]</scope>
</reference>
<proteinExistence type="predicted"/>
<dbReference type="EMBL" id="BRYA01000460">
    <property type="protein sequence ID" value="GMI49077.1"/>
    <property type="molecule type" value="Genomic_DNA"/>
</dbReference>
<evidence type="ECO:0000256" key="1">
    <source>
        <dbReference type="SAM" id="MobiDB-lite"/>
    </source>
</evidence>